<dbReference type="InterPro" id="IPR051162">
    <property type="entry name" value="T4SS_component"/>
</dbReference>
<dbReference type="InterPro" id="IPR027417">
    <property type="entry name" value="P-loop_NTPase"/>
</dbReference>
<dbReference type="AlphaFoldDB" id="A0A451BHL6"/>
<evidence type="ECO:0000313" key="1">
    <source>
        <dbReference type="EMBL" id="VFK77767.1"/>
    </source>
</evidence>
<name>A0A451BHL6_9GAMM</name>
<dbReference type="SUPFAM" id="SSF52540">
    <property type="entry name" value="P-loop containing nucleoside triphosphate hydrolases"/>
    <property type="match status" value="1"/>
</dbReference>
<dbReference type="PANTHER" id="PTHR30121">
    <property type="entry name" value="UNCHARACTERIZED PROTEIN YJGR-RELATED"/>
    <property type="match status" value="1"/>
</dbReference>
<accession>A0A451BHL6</accession>
<evidence type="ECO:0008006" key="2">
    <source>
        <dbReference type="Google" id="ProtNLM"/>
    </source>
</evidence>
<sequence>MSNIETKIIGKVTATENKPTTTTTVYFWLREDAIVRPFDIVRIAHIPKKKNSASPSYSFALVKELSYITDSAGHLANYVSSDFGDVEAKEINKRLGTTIAEAEILGNSENIEMPIRDGARVEWAGADEIRKALGVHNLKEPIPAGYMETSRGDEISIDFEARYLIGPEAGHLNISGISGLASKTSYAMFLLNALQQRMKDEVSIILFNVKGPDLLAVDRSNDKLTEHQRAEWKKCGLDPRPLENVTYFYPYATKDRHDVFTDSQAPLDVIKTQIQEDRAFNYYYDVETFKGGEEGNETDVGRDKLGLLFSDIDDPQSTMESCIHALGEIEAETWDNLRKEIAGKTEAGQSGKKNISVQSWRKFSRIIGARTDHSLFTEKRVQDDHRQRLLIDGIKDLRPGKVLLIDIAPLPDYLQCLVFGDVIRTVFDAKLGLYSGVDRKDLGKVVIFADELNKYAPSSSGSRDRTLTRWLLEVTERGRSLGVILFGAEQFRSDIHPRVLGNCATNVYGRTNPVELSKGADYKFFSPSNKSSLSRMRQGEMLLQHSVFHTPLIKARFPFPAYEQLNK</sequence>
<gene>
    <name evidence="1" type="ORF">BECKSD772D_GA0070982_100196</name>
</gene>
<reference evidence="1" key="1">
    <citation type="submission" date="2019-02" db="EMBL/GenBank/DDBJ databases">
        <authorList>
            <person name="Gruber-Vodicka R. H."/>
            <person name="Seah K. B. B."/>
        </authorList>
    </citation>
    <scope>NUCLEOTIDE SEQUENCE</scope>
    <source>
        <strain evidence="1">BECK_S127</strain>
    </source>
</reference>
<dbReference type="PANTHER" id="PTHR30121:SF6">
    <property type="entry name" value="SLR6007 PROTEIN"/>
    <property type="match status" value="1"/>
</dbReference>
<organism evidence="1">
    <name type="scientific">Candidatus Kentrum sp. SD</name>
    <dbReference type="NCBI Taxonomy" id="2126332"/>
    <lineage>
        <taxon>Bacteria</taxon>
        <taxon>Pseudomonadati</taxon>
        <taxon>Pseudomonadota</taxon>
        <taxon>Gammaproteobacteria</taxon>
        <taxon>Candidatus Kentrum</taxon>
    </lineage>
</organism>
<proteinExistence type="predicted"/>
<dbReference type="Gene3D" id="3.40.50.300">
    <property type="entry name" value="P-loop containing nucleotide triphosphate hydrolases"/>
    <property type="match status" value="1"/>
</dbReference>
<protein>
    <recommendedName>
        <fullName evidence="2">ATP-binding protein</fullName>
    </recommendedName>
</protein>
<dbReference type="EMBL" id="CAADHB010000001">
    <property type="protein sequence ID" value="VFK77767.1"/>
    <property type="molecule type" value="Genomic_DNA"/>
</dbReference>